<dbReference type="EMBL" id="SSGD01000143">
    <property type="protein sequence ID" value="TXI51712.1"/>
    <property type="molecule type" value="Genomic_DNA"/>
</dbReference>
<keyword evidence="1" id="KW-1133">Transmembrane helix</keyword>
<sequence>MIGRARAHLARIEQWIRNRGALFWAISLPVGSIALLFAASQVAHDRGQSVGWYTGFGQWLGALGSFTAAGVALWIALDGQRRDKQQRESDLLRQAGLVHVSVERVEQRQAAGRVGKCAAIVIKNYRPGRIFCIDLTQFLHRGKPAPPAAQISNGCDTFPTTTRWNPSREWTTNQLALKSDDMLALYLRGELSNPVHFENKGKPDFFVAVRYTDEDGHRWEIDTTGNVRRL</sequence>
<accession>A0A5C7XQI0</accession>
<protein>
    <submittedName>
        <fullName evidence="2">Uncharacterized protein</fullName>
    </submittedName>
</protein>
<evidence type="ECO:0000256" key="1">
    <source>
        <dbReference type="SAM" id="Phobius"/>
    </source>
</evidence>
<comment type="caution">
    <text evidence="2">The sequence shown here is derived from an EMBL/GenBank/DDBJ whole genome shotgun (WGS) entry which is preliminary data.</text>
</comment>
<feature type="transmembrane region" description="Helical" evidence="1">
    <location>
        <begin position="21"/>
        <end position="39"/>
    </location>
</feature>
<evidence type="ECO:0000313" key="3">
    <source>
        <dbReference type="Proteomes" id="UP000321797"/>
    </source>
</evidence>
<proteinExistence type="predicted"/>
<organism evidence="2 3">
    <name type="scientific">Mycolicibacter arupensis</name>
    <dbReference type="NCBI Taxonomy" id="342002"/>
    <lineage>
        <taxon>Bacteria</taxon>
        <taxon>Bacillati</taxon>
        <taxon>Actinomycetota</taxon>
        <taxon>Actinomycetes</taxon>
        <taxon>Mycobacteriales</taxon>
        <taxon>Mycobacteriaceae</taxon>
        <taxon>Mycolicibacter</taxon>
    </lineage>
</organism>
<feature type="transmembrane region" description="Helical" evidence="1">
    <location>
        <begin position="59"/>
        <end position="77"/>
    </location>
</feature>
<dbReference type="Proteomes" id="UP000321797">
    <property type="component" value="Unassembled WGS sequence"/>
</dbReference>
<keyword evidence="1" id="KW-0812">Transmembrane</keyword>
<keyword evidence="1" id="KW-0472">Membrane</keyword>
<gene>
    <name evidence="2" type="ORF">E6Q54_20085</name>
</gene>
<dbReference type="RefSeq" id="WP_276762890.1">
    <property type="nucleotide sequence ID" value="NZ_SSGD01000143.1"/>
</dbReference>
<dbReference type="AlphaFoldDB" id="A0A5C7XQI0"/>
<evidence type="ECO:0000313" key="2">
    <source>
        <dbReference type="EMBL" id="TXI51712.1"/>
    </source>
</evidence>
<name>A0A5C7XQI0_9MYCO</name>
<reference evidence="2 3" key="1">
    <citation type="submission" date="2018-09" db="EMBL/GenBank/DDBJ databases">
        <title>Metagenome Assembled Genomes from an Advanced Water Purification Facility.</title>
        <authorList>
            <person name="Stamps B.W."/>
            <person name="Spear J.R."/>
        </authorList>
    </citation>
    <scope>NUCLEOTIDE SEQUENCE [LARGE SCALE GENOMIC DNA]</scope>
    <source>
        <strain evidence="2">Bin_29_2</strain>
    </source>
</reference>